<dbReference type="STRING" id="7266.A0A3B0J606"/>
<dbReference type="GO" id="GO:0005576">
    <property type="term" value="C:extracellular region"/>
    <property type="evidence" value="ECO:0007669"/>
    <property type="project" value="UniProtKB-SubCell"/>
</dbReference>
<evidence type="ECO:0000259" key="14">
    <source>
        <dbReference type="Pfam" id="PF04389"/>
    </source>
</evidence>
<feature type="signal peptide" evidence="13">
    <location>
        <begin position="1"/>
        <end position="26"/>
    </location>
</feature>
<dbReference type="Gene3D" id="3.40.630.10">
    <property type="entry name" value="Zn peptidases"/>
    <property type="match status" value="1"/>
</dbReference>
<comment type="similarity">
    <text evidence="3">Belongs to the glutaminyl-peptide cyclotransferase family.</text>
</comment>
<dbReference type="Pfam" id="PF04389">
    <property type="entry name" value="Peptidase_M28"/>
    <property type="match status" value="1"/>
</dbReference>
<evidence type="ECO:0000256" key="3">
    <source>
        <dbReference type="ARBA" id="ARBA00006014"/>
    </source>
</evidence>
<comment type="function">
    <text evidence="12">Acts as a glutaminyl-peptide cyclotransferase. Responsible for the biosynthesis of pyroglutamyl peptides. Might be more efficient in the conversion of tri and tetrapeptides in vitro. Might have a relative preference for substrates containing hydrophobic amino acids in vitro.</text>
</comment>
<evidence type="ECO:0000256" key="5">
    <source>
        <dbReference type="ARBA" id="ARBA00016861"/>
    </source>
</evidence>
<feature type="chain" id="PRO_5017367048" description="Glutaminyl-peptide cyclotransferase" evidence="13">
    <location>
        <begin position="27"/>
        <end position="350"/>
    </location>
</feature>
<dbReference type="CDD" id="cd03880">
    <property type="entry name" value="M28_QC_like"/>
    <property type="match status" value="1"/>
</dbReference>
<feature type="domain" description="Peptidase M28" evidence="14">
    <location>
        <begin position="100"/>
        <end position="332"/>
    </location>
</feature>
<dbReference type="PANTHER" id="PTHR12283:SF6">
    <property type="entry name" value="GLUTAMINYL-PEPTIDE CYCLOTRANSFERASE-RELATED"/>
    <property type="match status" value="1"/>
</dbReference>
<keyword evidence="13" id="KW-0732">Signal</keyword>
<dbReference type="EC" id="2.3.2.5" evidence="4"/>
<dbReference type="GO" id="GO:0016603">
    <property type="term" value="F:glutaminyl-peptide cyclotransferase activity"/>
    <property type="evidence" value="ECO:0007669"/>
    <property type="project" value="UniProtKB-EC"/>
</dbReference>
<proteinExistence type="inferred from homology"/>
<evidence type="ECO:0000256" key="8">
    <source>
        <dbReference type="ARBA" id="ARBA00022723"/>
    </source>
</evidence>
<keyword evidence="7 15" id="KW-0808">Transferase</keyword>
<comment type="catalytic activity">
    <reaction evidence="1">
        <text>N-terminal L-glutaminyl-[peptide] = N-terminal 5-oxo-L-prolyl-[peptide] + NH4(+)</text>
        <dbReference type="Rhea" id="RHEA:23652"/>
        <dbReference type="Rhea" id="RHEA-COMP:11736"/>
        <dbReference type="Rhea" id="RHEA-COMP:11846"/>
        <dbReference type="ChEBI" id="CHEBI:28938"/>
        <dbReference type="ChEBI" id="CHEBI:64722"/>
        <dbReference type="ChEBI" id="CHEBI:87215"/>
        <dbReference type="EC" id="2.3.2.5"/>
    </reaction>
</comment>
<evidence type="ECO:0000256" key="12">
    <source>
        <dbReference type="ARBA" id="ARBA00057903"/>
    </source>
</evidence>
<evidence type="ECO:0000313" key="16">
    <source>
        <dbReference type="Proteomes" id="UP000268350"/>
    </source>
</evidence>
<dbReference type="InterPro" id="IPR037457">
    <property type="entry name" value="M28_QC"/>
</dbReference>
<evidence type="ECO:0000256" key="13">
    <source>
        <dbReference type="SAM" id="SignalP"/>
    </source>
</evidence>
<keyword evidence="6" id="KW-0964">Secreted</keyword>
<keyword evidence="8" id="KW-0479">Metal-binding</keyword>
<sequence>MELVFTSLPLICGLFCLCLSLWQAKAQAQAGGNIASTWTDDEAHFNRTLDSILVPRVVGSRGHQQVRDYLVQSLNGLGFQTEVDEFKQRVPVLGELTFANVVGTINPRAQNFLALACHYDSKYFPNDPGFVGATDSAVPCAILLNTAKTLSSYLTKEFRNRNDVGLMLIFFDGEEAFKEWTNADSLYGSKHLASKLARKPTRSQSSSAGQTQLAPRNIDRIEVLVLLDLIGARNPKFSSFYENTYGLYSSLVQIEKSLRAAGQLQGNNNMFLNRLSGGFVDDDHRPFLEENVPILHLVATPFPDTWHTPRDNAANLHWPSIRNFNRVFRNFVYEYLVRHTAPINLRFYRA</sequence>
<evidence type="ECO:0000256" key="1">
    <source>
        <dbReference type="ARBA" id="ARBA00000001"/>
    </source>
</evidence>
<accession>A0A3B0J606</accession>
<evidence type="ECO:0000256" key="11">
    <source>
        <dbReference type="ARBA" id="ARBA00023315"/>
    </source>
</evidence>
<dbReference type="FunFam" id="3.40.630.10:FF:000029">
    <property type="entry name" value="Glutaminyl-peptide cyclotransferase"/>
    <property type="match status" value="1"/>
</dbReference>
<evidence type="ECO:0000256" key="10">
    <source>
        <dbReference type="ARBA" id="ARBA00023157"/>
    </source>
</evidence>
<name>A0A3B0J606_DROGU</name>
<evidence type="ECO:0000256" key="9">
    <source>
        <dbReference type="ARBA" id="ARBA00022833"/>
    </source>
</evidence>
<dbReference type="Proteomes" id="UP000268350">
    <property type="component" value="Unassembled WGS sequence"/>
</dbReference>
<organism evidence="15 16">
    <name type="scientific">Drosophila guanche</name>
    <name type="common">Fruit fly</name>
    <dbReference type="NCBI Taxonomy" id="7266"/>
    <lineage>
        <taxon>Eukaryota</taxon>
        <taxon>Metazoa</taxon>
        <taxon>Ecdysozoa</taxon>
        <taxon>Arthropoda</taxon>
        <taxon>Hexapoda</taxon>
        <taxon>Insecta</taxon>
        <taxon>Pterygota</taxon>
        <taxon>Neoptera</taxon>
        <taxon>Endopterygota</taxon>
        <taxon>Diptera</taxon>
        <taxon>Brachycera</taxon>
        <taxon>Muscomorpha</taxon>
        <taxon>Ephydroidea</taxon>
        <taxon>Drosophilidae</taxon>
        <taxon>Drosophila</taxon>
        <taxon>Sophophora</taxon>
    </lineage>
</organism>
<comment type="subcellular location">
    <subcellularLocation>
        <location evidence="2">Secreted</location>
    </subcellularLocation>
</comment>
<dbReference type="EMBL" id="OUUW01000002">
    <property type="protein sequence ID" value="SPP77504.1"/>
    <property type="molecule type" value="Genomic_DNA"/>
</dbReference>
<gene>
    <name evidence="15" type="ORF">DGUA_6G008194</name>
</gene>
<dbReference type="OrthoDB" id="3907302at2759"/>
<keyword evidence="10" id="KW-1015">Disulfide bond</keyword>
<evidence type="ECO:0000256" key="7">
    <source>
        <dbReference type="ARBA" id="ARBA00022679"/>
    </source>
</evidence>
<reference evidence="16" key="1">
    <citation type="submission" date="2018-01" db="EMBL/GenBank/DDBJ databases">
        <authorList>
            <person name="Alioto T."/>
            <person name="Alioto T."/>
        </authorList>
    </citation>
    <scope>NUCLEOTIDE SEQUENCE [LARGE SCALE GENOMIC DNA]</scope>
</reference>
<keyword evidence="9" id="KW-0862">Zinc</keyword>
<dbReference type="InterPro" id="IPR040234">
    <property type="entry name" value="QC/QCL"/>
</dbReference>
<evidence type="ECO:0000256" key="2">
    <source>
        <dbReference type="ARBA" id="ARBA00004613"/>
    </source>
</evidence>
<dbReference type="GO" id="GO:0008270">
    <property type="term" value="F:zinc ion binding"/>
    <property type="evidence" value="ECO:0007669"/>
    <property type="project" value="TreeGrafter"/>
</dbReference>
<protein>
    <recommendedName>
        <fullName evidence="5">Glutaminyl-peptide cyclotransferase</fullName>
        <ecNumber evidence="4">2.3.2.5</ecNumber>
    </recommendedName>
</protein>
<dbReference type="SUPFAM" id="SSF53187">
    <property type="entry name" value="Zn-dependent exopeptidases"/>
    <property type="match status" value="1"/>
</dbReference>
<dbReference type="InterPro" id="IPR007484">
    <property type="entry name" value="Peptidase_M28"/>
</dbReference>
<evidence type="ECO:0000256" key="4">
    <source>
        <dbReference type="ARBA" id="ARBA00012012"/>
    </source>
</evidence>
<evidence type="ECO:0000256" key="6">
    <source>
        <dbReference type="ARBA" id="ARBA00022525"/>
    </source>
</evidence>
<keyword evidence="16" id="KW-1185">Reference proteome</keyword>
<dbReference type="OMA" id="TWHTPRD"/>
<evidence type="ECO:0000313" key="15">
    <source>
        <dbReference type="EMBL" id="SPP77504.1"/>
    </source>
</evidence>
<dbReference type="PANTHER" id="PTHR12283">
    <property type="entry name" value="GLUTAMINYL-PEPTIDE CYCLOTRANSFERASE"/>
    <property type="match status" value="1"/>
</dbReference>
<keyword evidence="11" id="KW-0012">Acyltransferase</keyword>
<dbReference type="AlphaFoldDB" id="A0A3B0J606"/>